<sequence length="213" mass="24181">MENRILLLLPGFRFQPTDEELVVHYLWPKVQSIPLPYPIPEADVSSSDPWSLLGASHEERYFLSPVETKHLNGKRTNRTAPSGHWKPRGVDKQVVDYENNHVATKKTFVFYRSKPGNVSKTDWFMHEYKLATPVQGVQNWVICRVFLKKKARKDDVDNGEVVEEVVNKGSIFYVSRDFDMNLDGGSSSASSGSSVVTDADDDEDEDEINSKDC</sequence>
<dbReference type="InterPro" id="IPR036093">
    <property type="entry name" value="NAC_dom_sf"/>
</dbReference>
<accession>A0AAD5BKN5</accession>
<dbReference type="PANTHER" id="PTHR31719">
    <property type="entry name" value="NAC TRANSCRIPTION FACTOR 56"/>
    <property type="match status" value="1"/>
</dbReference>
<evidence type="ECO:0000313" key="7">
    <source>
        <dbReference type="EMBL" id="KAI7724739.1"/>
    </source>
</evidence>
<evidence type="ECO:0000256" key="1">
    <source>
        <dbReference type="ARBA" id="ARBA00023015"/>
    </source>
</evidence>
<dbReference type="AlphaFoldDB" id="A0AAD5BKN5"/>
<evidence type="ECO:0000313" key="8">
    <source>
        <dbReference type="Proteomes" id="UP001206925"/>
    </source>
</evidence>
<dbReference type="Gene3D" id="2.170.150.80">
    <property type="entry name" value="NAC domain"/>
    <property type="match status" value="1"/>
</dbReference>
<dbReference type="GO" id="GO:0006355">
    <property type="term" value="P:regulation of DNA-templated transcription"/>
    <property type="evidence" value="ECO:0007669"/>
    <property type="project" value="InterPro"/>
</dbReference>
<organism evidence="7 8">
    <name type="scientific">Ambrosia artemisiifolia</name>
    <name type="common">Common ragweed</name>
    <dbReference type="NCBI Taxonomy" id="4212"/>
    <lineage>
        <taxon>Eukaryota</taxon>
        <taxon>Viridiplantae</taxon>
        <taxon>Streptophyta</taxon>
        <taxon>Embryophyta</taxon>
        <taxon>Tracheophyta</taxon>
        <taxon>Spermatophyta</taxon>
        <taxon>Magnoliopsida</taxon>
        <taxon>eudicotyledons</taxon>
        <taxon>Gunneridae</taxon>
        <taxon>Pentapetalae</taxon>
        <taxon>asterids</taxon>
        <taxon>campanulids</taxon>
        <taxon>Asterales</taxon>
        <taxon>Asteraceae</taxon>
        <taxon>Asteroideae</taxon>
        <taxon>Heliantheae alliance</taxon>
        <taxon>Heliantheae</taxon>
        <taxon>Ambrosia</taxon>
    </lineage>
</organism>
<keyword evidence="2" id="KW-0238">DNA-binding</keyword>
<dbReference type="InterPro" id="IPR003441">
    <property type="entry name" value="NAC-dom"/>
</dbReference>
<evidence type="ECO:0000256" key="5">
    <source>
        <dbReference type="SAM" id="MobiDB-lite"/>
    </source>
</evidence>
<feature type="compositionally biased region" description="Acidic residues" evidence="5">
    <location>
        <begin position="198"/>
        <end position="207"/>
    </location>
</feature>
<dbReference type="SUPFAM" id="SSF101941">
    <property type="entry name" value="NAC domain"/>
    <property type="match status" value="1"/>
</dbReference>
<dbReference type="Pfam" id="PF02365">
    <property type="entry name" value="NAM"/>
    <property type="match status" value="1"/>
</dbReference>
<feature type="domain" description="NAC" evidence="6">
    <location>
        <begin position="8"/>
        <end position="148"/>
    </location>
</feature>
<dbReference type="PROSITE" id="PS51005">
    <property type="entry name" value="NAC"/>
    <property type="match status" value="1"/>
</dbReference>
<protein>
    <recommendedName>
        <fullName evidence="6">NAC domain-containing protein</fullName>
    </recommendedName>
</protein>
<evidence type="ECO:0000259" key="6">
    <source>
        <dbReference type="PROSITE" id="PS51005"/>
    </source>
</evidence>
<keyword evidence="4" id="KW-0539">Nucleus</keyword>
<reference evidence="7" key="1">
    <citation type="submission" date="2022-06" db="EMBL/GenBank/DDBJ databases">
        <title>Uncovering the hologenomic basis of an extraordinary plant invasion.</title>
        <authorList>
            <person name="Bieker V.C."/>
            <person name="Martin M.D."/>
            <person name="Gilbert T."/>
            <person name="Hodgins K."/>
            <person name="Battlay P."/>
            <person name="Petersen B."/>
            <person name="Wilson J."/>
        </authorList>
    </citation>
    <scope>NUCLEOTIDE SEQUENCE</scope>
    <source>
        <strain evidence="7">AA19_3_7</strain>
        <tissue evidence="7">Leaf</tissue>
    </source>
</reference>
<dbReference type="GO" id="GO:0003677">
    <property type="term" value="F:DNA binding"/>
    <property type="evidence" value="ECO:0007669"/>
    <property type="project" value="UniProtKB-KW"/>
</dbReference>
<dbReference type="Proteomes" id="UP001206925">
    <property type="component" value="Unassembled WGS sequence"/>
</dbReference>
<comment type="caution">
    <text evidence="7">The sequence shown here is derived from an EMBL/GenBank/DDBJ whole genome shotgun (WGS) entry which is preliminary data.</text>
</comment>
<dbReference type="EMBL" id="JAMZMK010012171">
    <property type="protein sequence ID" value="KAI7724739.1"/>
    <property type="molecule type" value="Genomic_DNA"/>
</dbReference>
<evidence type="ECO:0000256" key="4">
    <source>
        <dbReference type="ARBA" id="ARBA00023242"/>
    </source>
</evidence>
<keyword evidence="1" id="KW-0805">Transcription regulation</keyword>
<evidence type="ECO:0000256" key="2">
    <source>
        <dbReference type="ARBA" id="ARBA00023125"/>
    </source>
</evidence>
<proteinExistence type="predicted"/>
<keyword evidence="3" id="KW-0804">Transcription</keyword>
<gene>
    <name evidence="7" type="ORF">M8C21_004616</name>
</gene>
<feature type="region of interest" description="Disordered" evidence="5">
    <location>
        <begin position="184"/>
        <end position="213"/>
    </location>
</feature>
<name>A0AAD5BKN5_AMBAR</name>
<keyword evidence="8" id="KW-1185">Reference proteome</keyword>
<dbReference type="PANTHER" id="PTHR31719:SF130">
    <property type="entry name" value="NAC DOMAIN-CONTAINING PROTEIN 18"/>
    <property type="match status" value="1"/>
</dbReference>
<evidence type="ECO:0000256" key="3">
    <source>
        <dbReference type="ARBA" id="ARBA00023163"/>
    </source>
</evidence>
<feature type="compositionally biased region" description="Low complexity" evidence="5">
    <location>
        <begin position="184"/>
        <end position="197"/>
    </location>
</feature>